<dbReference type="GO" id="GO:0015886">
    <property type="term" value="P:heme transport"/>
    <property type="evidence" value="ECO:0007669"/>
    <property type="project" value="InterPro"/>
</dbReference>
<keyword evidence="11 12" id="KW-0472">Membrane</keyword>
<dbReference type="EMBL" id="WKJL01000018">
    <property type="protein sequence ID" value="MRW86695.1"/>
    <property type="molecule type" value="Genomic_DNA"/>
</dbReference>
<evidence type="ECO:0000256" key="2">
    <source>
        <dbReference type="ARBA" id="ARBA00004377"/>
    </source>
</evidence>
<keyword evidence="15" id="KW-1185">Reference proteome</keyword>
<keyword evidence="7 12" id="KW-0997">Cell inner membrane</keyword>
<gene>
    <name evidence="14" type="primary">ccmD</name>
    <name evidence="14" type="ORF">GJ698_21740</name>
</gene>
<dbReference type="Proteomes" id="UP000439986">
    <property type="component" value="Unassembled WGS sequence"/>
</dbReference>
<evidence type="ECO:0000256" key="11">
    <source>
        <dbReference type="ARBA" id="ARBA00023136"/>
    </source>
</evidence>
<comment type="subcellular location">
    <subcellularLocation>
        <location evidence="2 12">Cell inner membrane</location>
        <topology evidence="2 12">Single-pass membrane protein</topology>
    </subcellularLocation>
</comment>
<comment type="function">
    <text evidence="1 12">Required for the export of heme to the periplasm for the biogenesis of c-type cytochromes.</text>
</comment>
<evidence type="ECO:0000256" key="8">
    <source>
        <dbReference type="ARBA" id="ARBA00022692"/>
    </source>
</evidence>
<dbReference type="AlphaFoldDB" id="A0A844D9B4"/>
<keyword evidence="10 12" id="KW-1133">Transmembrane helix</keyword>
<reference evidence="14 15" key="1">
    <citation type="submission" date="2019-11" db="EMBL/GenBank/DDBJ databases">
        <title>Novel species isolated from a subtropical stream in China.</title>
        <authorList>
            <person name="Lu H."/>
        </authorList>
    </citation>
    <scope>NUCLEOTIDE SEQUENCE [LARGE SCALE GENOMIC DNA]</scope>
    <source>
        <strain evidence="14 15">FT26W</strain>
    </source>
</reference>
<evidence type="ECO:0000256" key="10">
    <source>
        <dbReference type="ARBA" id="ARBA00022989"/>
    </source>
</evidence>
<dbReference type="RefSeq" id="WP_154359950.1">
    <property type="nucleotide sequence ID" value="NZ_WKJL01000018.1"/>
</dbReference>
<comment type="similarity">
    <text evidence="3 12">Belongs to the CcmD/CycX/HelD family.</text>
</comment>
<evidence type="ECO:0000256" key="1">
    <source>
        <dbReference type="ARBA" id="ARBA00002442"/>
    </source>
</evidence>
<dbReference type="Pfam" id="PF04995">
    <property type="entry name" value="CcmD"/>
    <property type="match status" value="1"/>
</dbReference>
<evidence type="ECO:0000256" key="4">
    <source>
        <dbReference type="ARBA" id="ARBA00016461"/>
    </source>
</evidence>
<dbReference type="NCBIfam" id="TIGR03141">
    <property type="entry name" value="cytochro_ccmD"/>
    <property type="match status" value="1"/>
</dbReference>
<sequence length="74" mass="7987">MIWNSVGEFWAMGGYALYVWGSMAVVALCLGVEVLRLWQRHAAARALTMATAAPARRPAAVQRSSHGVQDEATA</sequence>
<organism evidence="14 15">
    <name type="scientific">Duganella aquatilis</name>
    <dbReference type="NCBI Taxonomy" id="2666082"/>
    <lineage>
        <taxon>Bacteria</taxon>
        <taxon>Pseudomonadati</taxon>
        <taxon>Pseudomonadota</taxon>
        <taxon>Betaproteobacteria</taxon>
        <taxon>Burkholderiales</taxon>
        <taxon>Oxalobacteraceae</taxon>
        <taxon>Telluria group</taxon>
        <taxon>Duganella</taxon>
    </lineage>
</organism>
<protein>
    <recommendedName>
        <fullName evidence="4 12">Heme exporter protein D</fullName>
    </recommendedName>
</protein>
<keyword evidence="6 12" id="KW-1003">Cell membrane</keyword>
<dbReference type="InterPro" id="IPR007078">
    <property type="entry name" value="Haem_export_protD_CcmD"/>
</dbReference>
<evidence type="ECO:0000256" key="12">
    <source>
        <dbReference type="RuleBase" id="RU363101"/>
    </source>
</evidence>
<dbReference type="GO" id="GO:0017004">
    <property type="term" value="P:cytochrome complex assembly"/>
    <property type="evidence" value="ECO:0007669"/>
    <property type="project" value="UniProtKB-KW"/>
</dbReference>
<evidence type="ECO:0000256" key="9">
    <source>
        <dbReference type="ARBA" id="ARBA00022748"/>
    </source>
</evidence>
<name>A0A844D9B4_9BURK</name>
<evidence type="ECO:0000256" key="3">
    <source>
        <dbReference type="ARBA" id="ARBA00008741"/>
    </source>
</evidence>
<proteinExistence type="inferred from homology"/>
<comment type="caution">
    <text evidence="14">The sequence shown here is derived from an EMBL/GenBank/DDBJ whole genome shotgun (WGS) entry which is preliminary data.</text>
</comment>
<keyword evidence="5 12" id="KW-0813">Transport</keyword>
<feature type="transmembrane region" description="Helical" evidence="12">
    <location>
        <begin position="15"/>
        <end position="35"/>
    </location>
</feature>
<evidence type="ECO:0000256" key="5">
    <source>
        <dbReference type="ARBA" id="ARBA00022448"/>
    </source>
</evidence>
<evidence type="ECO:0000313" key="15">
    <source>
        <dbReference type="Proteomes" id="UP000439986"/>
    </source>
</evidence>
<keyword evidence="8 12" id="KW-0812">Transmembrane</keyword>
<evidence type="ECO:0000313" key="14">
    <source>
        <dbReference type="EMBL" id="MRW86695.1"/>
    </source>
</evidence>
<evidence type="ECO:0000256" key="13">
    <source>
        <dbReference type="SAM" id="MobiDB-lite"/>
    </source>
</evidence>
<dbReference type="GO" id="GO:0005886">
    <property type="term" value="C:plasma membrane"/>
    <property type="evidence" value="ECO:0007669"/>
    <property type="project" value="UniProtKB-SubCell"/>
</dbReference>
<feature type="region of interest" description="Disordered" evidence="13">
    <location>
        <begin position="54"/>
        <end position="74"/>
    </location>
</feature>
<evidence type="ECO:0000256" key="6">
    <source>
        <dbReference type="ARBA" id="ARBA00022475"/>
    </source>
</evidence>
<evidence type="ECO:0000256" key="7">
    <source>
        <dbReference type="ARBA" id="ARBA00022519"/>
    </source>
</evidence>
<accession>A0A844D9B4</accession>
<keyword evidence="9 12" id="KW-0201">Cytochrome c-type biogenesis</keyword>